<dbReference type="CDD" id="cd02947">
    <property type="entry name" value="TRX_family"/>
    <property type="match status" value="1"/>
</dbReference>
<feature type="transmembrane region" description="Helical" evidence="2">
    <location>
        <begin position="216"/>
        <end position="241"/>
    </location>
</feature>
<feature type="coiled-coil region" evidence="1">
    <location>
        <begin position="250"/>
        <end position="284"/>
    </location>
</feature>
<keyword evidence="2" id="KW-1133">Transmembrane helix</keyword>
<dbReference type="InterPro" id="IPR036249">
    <property type="entry name" value="Thioredoxin-like_sf"/>
</dbReference>
<feature type="transmembrane region" description="Helical" evidence="2">
    <location>
        <begin position="21"/>
        <end position="40"/>
    </location>
</feature>
<proteinExistence type="predicted"/>
<evidence type="ECO:0000313" key="4">
    <source>
        <dbReference type="EMBL" id="MDV0446195.1"/>
    </source>
</evidence>
<feature type="transmembrane region" description="Helical" evidence="2">
    <location>
        <begin position="46"/>
        <end position="65"/>
    </location>
</feature>
<evidence type="ECO:0000313" key="5">
    <source>
        <dbReference type="Proteomes" id="UP001271789"/>
    </source>
</evidence>
<gene>
    <name evidence="4" type="ORF">MsAg5_00210</name>
</gene>
<feature type="transmembrane region" description="Helical" evidence="2">
    <location>
        <begin position="339"/>
        <end position="362"/>
    </location>
</feature>
<comment type="caution">
    <text evidence="4">The sequence shown here is derived from an EMBL/GenBank/DDBJ whole genome shotgun (WGS) entry which is preliminary data.</text>
</comment>
<sequence length="480" mass="52803">MAMGFEDSKKKHSVSKDLNENKTLFVFMSSSNFISFFYSLSKSKKILSSVFIFGLLLMMVFAVFLSPIALNTALAATDASGQKIVIEYFYQPSCGTCKETTPIIEGLAEKYNVTLVKYNVDRPKNYDLLKEKGYPYVPVAYIGNERFEHNKIQDGYLEDYILKVINGEVVPDYSASDSSSGVPEGSADILTIFPFLSVFGDAAVWFNNFVAGSPKIFAYVLGFFAGLSTCLMAMLGFIFVYTANADGKSVQEEKNKRNVAAASKSDLEDELSRSNAEADEDETLSFGFLDAKESILRVLVFAAGLIISYLVLGMVFIIFEKSLSGTIFTLFGYSVSGADLISVLVGIIVIVIGLHLVGLFSLPASWDEKYKNVSRKYVTSYPGLFVLGILFSFVKVPCTFPFLLVLIDKTIETGTEIGFAVSVSDLGMLLIFCLGVITPLLIVGFLGGYALTKLIRKYKKEIRALSGVVSILLGLWVMFY</sequence>
<evidence type="ECO:0000256" key="1">
    <source>
        <dbReference type="SAM" id="Coils"/>
    </source>
</evidence>
<keyword evidence="1" id="KW-0175">Coiled coil</keyword>
<keyword evidence="5" id="KW-1185">Reference proteome</keyword>
<dbReference type="InterPro" id="IPR013766">
    <property type="entry name" value="Thioredoxin_domain"/>
</dbReference>
<dbReference type="EMBL" id="JAWDKD010000002">
    <property type="protein sequence ID" value="MDV0446195.1"/>
    <property type="molecule type" value="Genomic_DNA"/>
</dbReference>
<accession>A0AAE4MI21</accession>
<feature type="transmembrane region" description="Helical" evidence="2">
    <location>
        <begin position="427"/>
        <end position="450"/>
    </location>
</feature>
<dbReference type="SUPFAM" id="SSF52833">
    <property type="entry name" value="Thioredoxin-like"/>
    <property type="match status" value="1"/>
</dbReference>
<feature type="transmembrane region" description="Helical" evidence="2">
    <location>
        <begin position="462"/>
        <end position="479"/>
    </location>
</feature>
<dbReference type="AlphaFoldDB" id="A0AAE4MI21"/>
<dbReference type="Pfam" id="PF00085">
    <property type="entry name" value="Thioredoxin"/>
    <property type="match status" value="1"/>
</dbReference>
<feature type="transmembrane region" description="Helical" evidence="2">
    <location>
        <begin position="383"/>
        <end position="407"/>
    </location>
</feature>
<dbReference type="InterPro" id="IPR051790">
    <property type="entry name" value="Cytochrome_c-biogenesis_DsbD"/>
</dbReference>
<feature type="domain" description="Thioredoxin" evidence="3">
    <location>
        <begin position="65"/>
        <end position="170"/>
    </location>
</feature>
<protein>
    <recommendedName>
        <fullName evidence="3">Thioredoxin domain-containing protein</fullName>
    </recommendedName>
</protein>
<feature type="transmembrane region" description="Helical" evidence="2">
    <location>
        <begin position="298"/>
        <end position="319"/>
    </location>
</feature>
<dbReference type="PANTHER" id="PTHR31272">
    <property type="entry name" value="CYTOCHROME C-TYPE BIOGENESIS PROTEIN HI_1454-RELATED"/>
    <property type="match status" value="1"/>
</dbReference>
<dbReference type="Proteomes" id="UP001271789">
    <property type="component" value="Unassembled WGS sequence"/>
</dbReference>
<dbReference type="PANTHER" id="PTHR31272:SF9">
    <property type="entry name" value="BLL1027 PROTEIN"/>
    <property type="match status" value="1"/>
</dbReference>
<dbReference type="Gene3D" id="3.40.30.10">
    <property type="entry name" value="Glutaredoxin"/>
    <property type="match status" value="1"/>
</dbReference>
<reference evidence="4" key="1">
    <citation type="submission" date="2023-06" db="EMBL/GenBank/DDBJ databases">
        <title>Genome sequence of Methanosarcinaceae archaeon Ag5.</title>
        <authorList>
            <person name="Protasov E."/>
            <person name="Platt K."/>
            <person name="Poehlein A."/>
            <person name="Daniel R."/>
            <person name="Brune A."/>
        </authorList>
    </citation>
    <scope>NUCLEOTIDE SEQUENCE</scope>
    <source>
        <strain evidence="4">Ag5</strain>
    </source>
</reference>
<name>A0AAE4MI21_9EURY</name>
<keyword evidence="2" id="KW-0812">Transmembrane</keyword>
<evidence type="ECO:0000259" key="3">
    <source>
        <dbReference type="PROSITE" id="PS51352"/>
    </source>
</evidence>
<keyword evidence="2" id="KW-0472">Membrane</keyword>
<organism evidence="4 5">
    <name type="scientific">Methanolapillus africanus</name>
    <dbReference type="NCBI Taxonomy" id="3028297"/>
    <lineage>
        <taxon>Archaea</taxon>
        <taxon>Methanobacteriati</taxon>
        <taxon>Methanobacteriota</taxon>
        <taxon>Stenosarchaea group</taxon>
        <taxon>Methanomicrobia</taxon>
        <taxon>Methanosarcinales</taxon>
        <taxon>Methanosarcinaceae</taxon>
        <taxon>Methanolapillus</taxon>
    </lineage>
</organism>
<dbReference type="PROSITE" id="PS51352">
    <property type="entry name" value="THIOREDOXIN_2"/>
    <property type="match status" value="1"/>
</dbReference>
<dbReference type="InterPro" id="IPR039447">
    <property type="entry name" value="UreH-like_TM_dom"/>
</dbReference>
<evidence type="ECO:0000256" key="2">
    <source>
        <dbReference type="SAM" id="Phobius"/>
    </source>
</evidence>
<dbReference type="Pfam" id="PF13386">
    <property type="entry name" value="DsbD_2"/>
    <property type="match status" value="1"/>
</dbReference>